<dbReference type="InterPro" id="IPR024199">
    <property type="entry name" value="Uncharacterised_DsbB"/>
</dbReference>
<dbReference type="SUPFAM" id="SSF158442">
    <property type="entry name" value="DsbB-like"/>
    <property type="match status" value="1"/>
</dbReference>
<dbReference type="InterPro" id="IPR003752">
    <property type="entry name" value="DiS_bond_form_DsbB/BdbC"/>
</dbReference>
<feature type="transmembrane region" description="Helical" evidence="5">
    <location>
        <begin position="20"/>
        <end position="44"/>
    </location>
</feature>
<keyword evidence="7" id="KW-1185">Reference proteome</keyword>
<accession>A0A0R3CYF3</accession>
<evidence type="ECO:0000313" key="7">
    <source>
        <dbReference type="Proteomes" id="UP000051936"/>
    </source>
</evidence>
<reference evidence="6 7" key="1">
    <citation type="submission" date="2015-09" db="EMBL/GenBank/DDBJ databases">
        <title>Draft Genome Sequence of Bradyrhizobium manausense Strain BR 3351T, a Novel Symbiotic Nitrogen-Fixing Alphaproteobacterium Isolated from Brazilian Amazon Rain Forest.</title>
        <authorList>
            <person name="De Araujo J.L."/>
            <person name="Zilli J.E."/>
        </authorList>
    </citation>
    <scope>NUCLEOTIDE SEQUENCE [LARGE SCALE GENOMIC DNA]</scope>
    <source>
        <strain evidence="6 7">BR3351</strain>
    </source>
</reference>
<evidence type="ECO:0000256" key="4">
    <source>
        <dbReference type="ARBA" id="ARBA00023136"/>
    </source>
</evidence>
<dbReference type="EMBL" id="LJYG01000116">
    <property type="protein sequence ID" value="KRQ00197.1"/>
    <property type="molecule type" value="Genomic_DNA"/>
</dbReference>
<dbReference type="Gene3D" id="1.20.1550.10">
    <property type="entry name" value="DsbB-like"/>
    <property type="match status" value="1"/>
</dbReference>
<keyword evidence="3 5" id="KW-1133">Transmembrane helix</keyword>
<dbReference type="InterPro" id="IPR023380">
    <property type="entry name" value="DsbB-like_sf"/>
</dbReference>
<organism evidence="6 7">
    <name type="scientific">Bradyrhizobium manausense</name>
    <dbReference type="NCBI Taxonomy" id="989370"/>
    <lineage>
        <taxon>Bacteria</taxon>
        <taxon>Pseudomonadati</taxon>
        <taxon>Pseudomonadota</taxon>
        <taxon>Alphaproteobacteria</taxon>
        <taxon>Hyphomicrobiales</taxon>
        <taxon>Nitrobacteraceae</taxon>
        <taxon>Bradyrhizobium</taxon>
    </lineage>
</organism>
<evidence type="ECO:0000256" key="2">
    <source>
        <dbReference type="ARBA" id="ARBA00022692"/>
    </source>
</evidence>
<dbReference type="PIRSF" id="PIRSF033913">
    <property type="entry name" value="S-S_format_DsbB"/>
    <property type="match status" value="1"/>
</dbReference>
<comment type="subcellular location">
    <subcellularLocation>
        <location evidence="1">Membrane</location>
        <topology evidence="1">Multi-pass membrane protein</topology>
    </subcellularLocation>
</comment>
<gene>
    <name evidence="6" type="ORF">AOQ71_41415</name>
</gene>
<feature type="transmembrane region" description="Helical" evidence="5">
    <location>
        <begin position="56"/>
        <end position="73"/>
    </location>
</feature>
<protein>
    <submittedName>
        <fullName evidence="6">Disulfide bond formation protein DsbB</fullName>
    </submittedName>
</protein>
<dbReference type="RefSeq" id="WP_057759553.1">
    <property type="nucleotide sequence ID" value="NZ_LJYG01000116.1"/>
</dbReference>
<evidence type="ECO:0000313" key="6">
    <source>
        <dbReference type="EMBL" id="KRQ00197.1"/>
    </source>
</evidence>
<dbReference type="Proteomes" id="UP000051936">
    <property type="component" value="Unassembled WGS sequence"/>
</dbReference>
<feature type="transmembrane region" description="Helical" evidence="5">
    <location>
        <begin position="80"/>
        <end position="102"/>
    </location>
</feature>
<keyword evidence="2 5" id="KW-0812">Transmembrane</keyword>
<evidence type="ECO:0000256" key="5">
    <source>
        <dbReference type="SAM" id="Phobius"/>
    </source>
</evidence>
<feature type="transmembrane region" description="Helical" evidence="5">
    <location>
        <begin position="154"/>
        <end position="174"/>
    </location>
</feature>
<dbReference type="STRING" id="989370.AOQ71_41415"/>
<evidence type="ECO:0000256" key="1">
    <source>
        <dbReference type="ARBA" id="ARBA00004141"/>
    </source>
</evidence>
<comment type="caution">
    <text evidence="6">The sequence shown here is derived from an EMBL/GenBank/DDBJ whole genome shotgun (WGS) entry which is preliminary data.</text>
</comment>
<dbReference type="GO" id="GO:0016020">
    <property type="term" value="C:membrane"/>
    <property type="evidence" value="ECO:0007669"/>
    <property type="project" value="UniProtKB-SubCell"/>
</dbReference>
<name>A0A0R3CYF3_9BRAD</name>
<dbReference type="OrthoDB" id="9808637at2"/>
<evidence type="ECO:0000256" key="3">
    <source>
        <dbReference type="ARBA" id="ARBA00022989"/>
    </source>
</evidence>
<keyword evidence="4 5" id="KW-0472">Membrane</keyword>
<proteinExistence type="predicted"/>
<dbReference type="Pfam" id="PF02600">
    <property type="entry name" value="DsbB"/>
    <property type="match status" value="1"/>
</dbReference>
<dbReference type="AlphaFoldDB" id="A0A0R3CYF3"/>
<sequence>MTTQSAAISASRPAVGGPALTASLAVTLIAAATIAGAWFFQLVLEILPCPLCLEQRYAYYLAIPLGALTALAARSGSPRPLLLAGLAILVLATLANAGLGTYHSGVEWGFWKGPTDCSGPVVNLGSAGDLLSRLDTVKVVRCDEVQWRFLGLSLAGYNVLISLLMAAIAAWGFVRTASRA</sequence>
<dbReference type="GO" id="GO:0015035">
    <property type="term" value="F:protein-disulfide reductase activity"/>
    <property type="evidence" value="ECO:0007669"/>
    <property type="project" value="InterPro"/>
</dbReference>
<dbReference type="GO" id="GO:0006457">
    <property type="term" value="P:protein folding"/>
    <property type="evidence" value="ECO:0007669"/>
    <property type="project" value="InterPro"/>
</dbReference>